<accession>A0A8X6NTS1</accession>
<protein>
    <submittedName>
        <fullName evidence="1">Uncharacterized protein</fullName>
    </submittedName>
</protein>
<proteinExistence type="predicted"/>
<evidence type="ECO:0000313" key="2">
    <source>
        <dbReference type="Proteomes" id="UP000887013"/>
    </source>
</evidence>
<organism evidence="1 2">
    <name type="scientific">Nephila pilipes</name>
    <name type="common">Giant wood spider</name>
    <name type="synonym">Nephila maculata</name>
    <dbReference type="NCBI Taxonomy" id="299642"/>
    <lineage>
        <taxon>Eukaryota</taxon>
        <taxon>Metazoa</taxon>
        <taxon>Ecdysozoa</taxon>
        <taxon>Arthropoda</taxon>
        <taxon>Chelicerata</taxon>
        <taxon>Arachnida</taxon>
        <taxon>Araneae</taxon>
        <taxon>Araneomorphae</taxon>
        <taxon>Entelegynae</taxon>
        <taxon>Araneoidea</taxon>
        <taxon>Nephilidae</taxon>
        <taxon>Nephila</taxon>
    </lineage>
</organism>
<comment type="caution">
    <text evidence="1">The sequence shown here is derived from an EMBL/GenBank/DDBJ whole genome shotgun (WGS) entry which is preliminary data.</text>
</comment>
<gene>
    <name evidence="1" type="ORF">NPIL_527621</name>
</gene>
<keyword evidence="2" id="KW-1185">Reference proteome</keyword>
<dbReference type="EMBL" id="BMAW01108565">
    <property type="protein sequence ID" value="GFT34712.1"/>
    <property type="molecule type" value="Genomic_DNA"/>
</dbReference>
<dbReference type="AlphaFoldDB" id="A0A8X6NTS1"/>
<name>A0A8X6NTS1_NEPPI</name>
<dbReference type="Proteomes" id="UP000887013">
    <property type="component" value="Unassembled WGS sequence"/>
</dbReference>
<reference evidence="1" key="1">
    <citation type="submission" date="2020-08" db="EMBL/GenBank/DDBJ databases">
        <title>Multicomponent nature underlies the extraordinary mechanical properties of spider dragline silk.</title>
        <authorList>
            <person name="Kono N."/>
            <person name="Nakamura H."/>
            <person name="Mori M."/>
            <person name="Yoshida Y."/>
            <person name="Ohtoshi R."/>
            <person name="Malay A.D."/>
            <person name="Moran D.A.P."/>
            <person name="Tomita M."/>
            <person name="Numata K."/>
            <person name="Arakawa K."/>
        </authorList>
    </citation>
    <scope>NUCLEOTIDE SEQUENCE</scope>
</reference>
<sequence>MFRQHTYVLFIDKHIFCHTTIDYCYLDAVTRSFSFEGNCPQPSPLQVPPIDIAVTFARQRFLRELGRALSGTRNVTFKEEIGDVRPFRKAANTSRNDRQP</sequence>
<evidence type="ECO:0000313" key="1">
    <source>
        <dbReference type="EMBL" id="GFT34712.1"/>
    </source>
</evidence>